<dbReference type="Pfam" id="PF23005">
    <property type="entry name" value="DUF7032"/>
    <property type="match status" value="1"/>
</dbReference>
<dbReference type="PANTHER" id="PTHR46043">
    <property type="entry name" value="ARM REPEAT SUPERFAMILY PROTEIN"/>
    <property type="match status" value="1"/>
</dbReference>
<keyword evidence="4" id="KW-1185">Reference proteome</keyword>
<name>A0A835MU05_9ROSI</name>
<dbReference type="AlphaFoldDB" id="A0A835MU05"/>
<accession>A0A835MU05</accession>
<dbReference type="Proteomes" id="UP000657918">
    <property type="component" value="Unassembled WGS sequence"/>
</dbReference>
<gene>
    <name evidence="3" type="ORF">SADUNF_Sadunf14G0120600</name>
</gene>
<protein>
    <recommendedName>
        <fullName evidence="2">DUF7032 domain-containing protein</fullName>
    </recommendedName>
</protein>
<organism evidence="3 4">
    <name type="scientific">Salix dunnii</name>
    <dbReference type="NCBI Taxonomy" id="1413687"/>
    <lineage>
        <taxon>Eukaryota</taxon>
        <taxon>Viridiplantae</taxon>
        <taxon>Streptophyta</taxon>
        <taxon>Embryophyta</taxon>
        <taxon>Tracheophyta</taxon>
        <taxon>Spermatophyta</taxon>
        <taxon>Magnoliopsida</taxon>
        <taxon>eudicotyledons</taxon>
        <taxon>Gunneridae</taxon>
        <taxon>Pentapetalae</taxon>
        <taxon>rosids</taxon>
        <taxon>fabids</taxon>
        <taxon>Malpighiales</taxon>
        <taxon>Salicaceae</taxon>
        <taxon>Saliceae</taxon>
        <taxon>Salix</taxon>
    </lineage>
</organism>
<sequence length="657" mass="71634">MSSISSVFDRADSSKTALSQRTELETLSEIPFLDLEHYTTKDGVKTMPFAESRRFDWKANPPPLFLLFLLSKQTHPPSTVLVSTFVSDPEQVQMHPTTEPPQTLLDLITDVLSLLLLSTITVQSFIGRWQVLRTKLTSLQSSLTCLSESPLWSQNPLLHTLLPSLLSTLQRLLSLSHQCSSTSSFPGGKLLFQSDLDIASSSLSNHLHDLDLLLRSGVLHQSNAIILSHPGPGSGKEDLVFFIHDLFTRLQVGGVEFKRKALESLLQILNTDRKSASLVAKEGNVGYLISLLDFPNQPLIREQAISAVSILAESNDESRNIIFEEGGLGHLLRILETGSMPLKEKAAIAIESITGDPDNGWAISAYGGVSVLIEACRCGSQVTQTHAVGAIRNVAGVEDIKMALAEEGVVPVIIHLMASGSSAAQEKAADCIAMLASSGEYFRDLIIQEKGLQRLLHLIQDLPGSDTIEHVLRAISSLSVSDTTAQILSSSTALITHLGEFIKHGNVTLQHISASLLANLSISDRNKRAIASCMGSLVKLMESPKPVGLQEVGALALVSLLTVRWNKKELVRDEKSLMKLVQMLDPKYELIDKKFPVMLVNSLLSGRSGGCRKRLLDAGACQHLQKLAEMEVAGAKKALQRLSGISLKSMFSRTWRE</sequence>
<dbReference type="InterPro" id="IPR011989">
    <property type="entry name" value="ARM-like"/>
</dbReference>
<evidence type="ECO:0000259" key="2">
    <source>
        <dbReference type="Pfam" id="PF23005"/>
    </source>
</evidence>
<keyword evidence="1" id="KW-0677">Repeat</keyword>
<dbReference type="InterPro" id="IPR000225">
    <property type="entry name" value="Armadillo"/>
</dbReference>
<evidence type="ECO:0000256" key="1">
    <source>
        <dbReference type="ARBA" id="ARBA00022737"/>
    </source>
</evidence>
<dbReference type="InterPro" id="IPR054296">
    <property type="entry name" value="DUF7032"/>
</dbReference>
<feature type="domain" description="DUF7032" evidence="2">
    <location>
        <begin position="109"/>
        <end position="218"/>
    </location>
</feature>
<dbReference type="PANTHER" id="PTHR46043:SF2">
    <property type="entry name" value="ARM REPEAT SUPERFAMILY PROTEIN"/>
    <property type="match status" value="1"/>
</dbReference>
<dbReference type="SMART" id="SM00185">
    <property type="entry name" value="ARM"/>
    <property type="match status" value="5"/>
</dbReference>
<dbReference type="Gene3D" id="1.25.10.10">
    <property type="entry name" value="Leucine-rich Repeat Variant"/>
    <property type="match status" value="2"/>
</dbReference>
<dbReference type="SUPFAM" id="SSF48371">
    <property type="entry name" value="ARM repeat"/>
    <property type="match status" value="1"/>
</dbReference>
<dbReference type="InterPro" id="IPR016024">
    <property type="entry name" value="ARM-type_fold"/>
</dbReference>
<proteinExistence type="predicted"/>
<reference evidence="3 4" key="1">
    <citation type="submission" date="2020-10" db="EMBL/GenBank/DDBJ databases">
        <title>Plant Genome Project.</title>
        <authorList>
            <person name="Zhang R.-G."/>
        </authorList>
    </citation>
    <scope>NUCLEOTIDE SEQUENCE [LARGE SCALE GENOMIC DNA]</scope>
    <source>
        <strain evidence="3">FAFU-HL-1</strain>
        <tissue evidence="3">Leaf</tissue>
    </source>
</reference>
<dbReference type="OrthoDB" id="7537227at2759"/>
<evidence type="ECO:0000313" key="4">
    <source>
        <dbReference type="Proteomes" id="UP000657918"/>
    </source>
</evidence>
<comment type="caution">
    <text evidence="3">The sequence shown here is derived from an EMBL/GenBank/DDBJ whole genome shotgun (WGS) entry which is preliminary data.</text>
</comment>
<dbReference type="EMBL" id="JADGMS010000014">
    <property type="protein sequence ID" value="KAF9669563.1"/>
    <property type="molecule type" value="Genomic_DNA"/>
</dbReference>
<evidence type="ECO:0000313" key="3">
    <source>
        <dbReference type="EMBL" id="KAF9669563.1"/>
    </source>
</evidence>